<dbReference type="AlphaFoldDB" id="A0A9J7MB22"/>
<keyword evidence="2" id="KW-1185">Reference proteome</keyword>
<dbReference type="KEGG" id="bfo:118430840"/>
<reference evidence="3" key="2">
    <citation type="submission" date="2025-08" db="UniProtKB">
        <authorList>
            <consortium name="RefSeq"/>
        </authorList>
    </citation>
    <scope>IDENTIFICATION</scope>
    <source>
        <strain evidence="3">S238N-H82</strain>
        <tissue evidence="3">Testes</tissue>
    </source>
</reference>
<organism evidence="2 3">
    <name type="scientific">Branchiostoma floridae</name>
    <name type="common">Florida lancelet</name>
    <name type="synonym">Amphioxus</name>
    <dbReference type="NCBI Taxonomy" id="7739"/>
    <lineage>
        <taxon>Eukaryota</taxon>
        <taxon>Metazoa</taxon>
        <taxon>Chordata</taxon>
        <taxon>Cephalochordata</taxon>
        <taxon>Leptocardii</taxon>
        <taxon>Amphioxiformes</taxon>
        <taxon>Branchiostomatidae</taxon>
        <taxon>Branchiostoma</taxon>
    </lineage>
</organism>
<dbReference type="RefSeq" id="XP_035697766.1">
    <property type="nucleotide sequence ID" value="XM_035841873.1"/>
</dbReference>
<feature type="signal peptide" evidence="1">
    <location>
        <begin position="1"/>
        <end position="17"/>
    </location>
</feature>
<name>A0A9J7MB22_BRAFL</name>
<accession>A0A9J7MB22</accession>
<dbReference type="GeneID" id="118430840"/>
<evidence type="ECO:0000256" key="1">
    <source>
        <dbReference type="SAM" id="SignalP"/>
    </source>
</evidence>
<protein>
    <submittedName>
        <fullName evidence="3">Uncharacterized protein LOC118430840</fullName>
    </submittedName>
</protein>
<feature type="chain" id="PRO_5039930061" evidence="1">
    <location>
        <begin position="18"/>
        <end position="109"/>
    </location>
</feature>
<sequence length="109" mass="12659">MSASWVFLFGLLLVVSGEREALWLGDYSVEDLAQTWTKEARAEFCDRFMNMITEVVDIILEEATEDGWTGYGEAERRAWRRRGRVGMEDLAQDWTEDMKSSRVLITDRS</sequence>
<gene>
    <name evidence="3" type="primary">LOC118430840</name>
</gene>
<proteinExistence type="predicted"/>
<keyword evidence="1" id="KW-0732">Signal</keyword>
<evidence type="ECO:0000313" key="3">
    <source>
        <dbReference type="RefSeq" id="XP_035697766.1"/>
    </source>
</evidence>
<evidence type="ECO:0000313" key="2">
    <source>
        <dbReference type="Proteomes" id="UP000001554"/>
    </source>
</evidence>
<reference evidence="2" key="1">
    <citation type="journal article" date="2020" name="Nat. Ecol. Evol.">
        <title>Deeply conserved synteny resolves early events in vertebrate evolution.</title>
        <authorList>
            <person name="Simakov O."/>
            <person name="Marletaz F."/>
            <person name="Yue J.X."/>
            <person name="O'Connell B."/>
            <person name="Jenkins J."/>
            <person name="Brandt A."/>
            <person name="Calef R."/>
            <person name="Tung C.H."/>
            <person name="Huang T.K."/>
            <person name="Schmutz J."/>
            <person name="Satoh N."/>
            <person name="Yu J.K."/>
            <person name="Putnam N.H."/>
            <person name="Green R.E."/>
            <person name="Rokhsar D.S."/>
        </authorList>
    </citation>
    <scope>NUCLEOTIDE SEQUENCE [LARGE SCALE GENOMIC DNA]</scope>
    <source>
        <strain evidence="2">S238N-H82</strain>
    </source>
</reference>
<dbReference type="Proteomes" id="UP000001554">
    <property type="component" value="Chromosome 14"/>
</dbReference>